<gene>
    <name evidence="2" type="ORF">A6M21_09515</name>
</gene>
<feature type="region of interest" description="Disordered" evidence="1">
    <location>
        <begin position="52"/>
        <end position="97"/>
    </location>
</feature>
<accession>A0A1B7LFG4</accession>
<organism evidence="2 3">
    <name type="scientific">Desulfotomaculum copahuensis</name>
    <dbReference type="NCBI Taxonomy" id="1838280"/>
    <lineage>
        <taxon>Bacteria</taxon>
        <taxon>Bacillati</taxon>
        <taxon>Bacillota</taxon>
        <taxon>Clostridia</taxon>
        <taxon>Eubacteriales</taxon>
        <taxon>Desulfotomaculaceae</taxon>
        <taxon>Desulfotomaculum</taxon>
    </lineage>
</organism>
<evidence type="ECO:0000313" key="3">
    <source>
        <dbReference type="Proteomes" id="UP000078532"/>
    </source>
</evidence>
<evidence type="ECO:0000313" key="2">
    <source>
        <dbReference type="EMBL" id="OAT82369.1"/>
    </source>
</evidence>
<name>A0A1B7LFG4_9FIRM</name>
<comment type="caution">
    <text evidence="2">The sequence shown here is derived from an EMBL/GenBank/DDBJ whole genome shotgun (WGS) entry which is preliminary data.</text>
</comment>
<dbReference type="Proteomes" id="UP000078532">
    <property type="component" value="Unassembled WGS sequence"/>
</dbReference>
<feature type="compositionally biased region" description="Basic and acidic residues" evidence="1">
    <location>
        <begin position="87"/>
        <end position="97"/>
    </location>
</feature>
<dbReference type="STRING" id="1838280.A6M21_09515"/>
<dbReference type="EMBL" id="LYVF01000137">
    <property type="protein sequence ID" value="OAT82369.1"/>
    <property type="molecule type" value="Genomic_DNA"/>
</dbReference>
<dbReference type="AlphaFoldDB" id="A0A1B7LFG4"/>
<evidence type="ECO:0000256" key="1">
    <source>
        <dbReference type="SAM" id="MobiDB-lite"/>
    </source>
</evidence>
<protein>
    <submittedName>
        <fullName evidence="2">Uncharacterized protein</fullName>
    </submittedName>
</protein>
<keyword evidence="3" id="KW-1185">Reference proteome</keyword>
<reference evidence="2 3" key="1">
    <citation type="submission" date="2016-04" db="EMBL/GenBank/DDBJ databases">
        <authorList>
            <person name="Evans L.H."/>
            <person name="Alamgir A."/>
            <person name="Owens N."/>
            <person name="Weber N.D."/>
            <person name="Virtaneva K."/>
            <person name="Barbian K."/>
            <person name="Babar A."/>
            <person name="Rosenke K."/>
        </authorList>
    </citation>
    <scope>NUCLEOTIDE SEQUENCE [LARGE SCALE GENOMIC DNA]</scope>
    <source>
        <strain evidence="2 3">LMa1</strain>
    </source>
</reference>
<sequence>MQHYYVKMATLEGGGRAGALERRGTAAKLRPPAFSFMSCVQKIMAIRQKPGNLQPRNTFAGRKKRPGFTHIDKQGGLVRNMGATGDRPPDLIRKRRK</sequence>
<proteinExistence type="predicted"/>